<feature type="transmembrane region" description="Helical" evidence="6">
    <location>
        <begin position="434"/>
        <end position="455"/>
    </location>
</feature>
<dbReference type="OrthoDB" id="9971669at2759"/>
<dbReference type="GeneID" id="18826740"/>
<organism evidence="8 9">
    <name type="scientific">Agaricus bisporus var. burnettii (strain JB137-S8 / ATCC MYA-4627 / FGSC 10392)</name>
    <name type="common">White button mushroom</name>
    <dbReference type="NCBI Taxonomy" id="597362"/>
    <lineage>
        <taxon>Eukaryota</taxon>
        <taxon>Fungi</taxon>
        <taxon>Dikarya</taxon>
        <taxon>Basidiomycota</taxon>
        <taxon>Agaricomycotina</taxon>
        <taxon>Agaricomycetes</taxon>
        <taxon>Agaricomycetidae</taxon>
        <taxon>Agaricales</taxon>
        <taxon>Agaricineae</taxon>
        <taxon>Agaricaceae</taxon>
        <taxon>Agaricus</taxon>
    </lineage>
</organism>
<gene>
    <name evidence="8" type="ORF">AGABI1DRAFT_127977</name>
</gene>
<evidence type="ECO:0000313" key="8">
    <source>
        <dbReference type="EMBL" id="EKM80301.1"/>
    </source>
</evidence>
<evidence type="ECO:0000256" key="4">
    <source>
        <dbReference type="ARBA" id="ARBA00022989"/>
    </source>
</evidence>
<evidence type="ECO:0000313" key="9">
    <source>
        <dbReference type="Proteomes" id="UP000008493"/>
    </source>
</evidence>
<dbReference type="RefSeq" id="XP_007329486.1">
    <property type="nucleotide sequence ID" value="XM_007329424.1"/>
</dbReference>
<dbReference type="Gene3D" id="1.20.1250.20">
    <property type="entry name" value="MFS general substrate transporter like domains"/>
    <property type="match status" value="2"/>
</dbReference>
<dbReference type="PROSITE" id="PS50850">
    <property type="entry name" value="MFS"/>
    <property type="match status" value="1"/>
</dbReference>
<dbReference type="InterPro" id="IPR036259">
    <property type="entry name" value="MFS_trans_sf"/>
</dbReference>
<sequence length="530" mass="58994">MSTTTDDAKMSRRILWKLDRRVLPPLALLWLANFIDRSNIGNARIAGLERDAHLHGDQFNAVLSGGSFLILRRSRKILRPLQVFYASYLVVEVPSNIVMKKIKPNRWLPILVSLWGIVTIMTCFVNSYGGLLAIRLCLGFCEGGLLPGMVLYLSSIYKRHELQLRVGLFYASASLSGAFGGLLASAIIHMEGVGGLAGWRWIFILEGIATILIGLLAALVLPADLATANCLTPEEREFAVRRYQDDGKTIQVTPRLEDGYPKDEKLEHDAHTHAESVQSSVALETQTEDEVFEWREVVRGFLDIQVWLTGLAYFGLIISLYSYSLFLPTIISGLGYSGAQAQLRTVPPYVPAVVLTGKSPLAVAYLSDRLKWRGPWILICLPLCIIGYVIAVTATTDKVRYIAVFFMAAGIYPCGPCILSILPNNNRGHYKRATTTALQLAIANTGGFLATFVYTPDQAPRYLKGHSIVLAFVVLAWLLIAANVCYCIWENKARREGRRQDNITKYIQLVREGKTKAPIGDRHPEFMFTI</sequence>
<keyword evidence="2" id="KW-0813">Transport</keyword>
<feature type="transmembrane region" description="Helical" evidence="6">
    <location>
        <begin position="201"/>
        <end position="221"/>
    </location>
</feature>
<feature type="transmembrane region" description="Helical" evidence="6">
    <location>
        <begin position="133"/>
        <end position="154"/>
    </location>
</feature>
<dbReference type="GO" id="GO:0022857">
    <property type="term" value="F:transmembrane transporter activity"/>
    <property type="evidence" value="ECO:0007669"/>
    <property type="project" value="InterPro"/>
</dbReference>
<dbReference type="InterPro" id="IPR020846">
    <property type="entry name" value="MFS_dom"/>
</dbReference>
<dbReference type="HOGENOM" id="CLU_001265_0_1_1"/>
<feature type="transmembrane region" description="Helical" evidence="6">
    <location>
        <begin position="107"/>
        <end position="127"/>
    </location>
</feature>
<keyword evidence="9" id="KW-1185">Reference proteome</keyword>
<evidence type="ECO:0000256" key="2">
    <source>
        <dbReference type="ARBA" id="ARBA00022448"/>
    </source>
</evidence>
<keyword evidence="5 6" id="KW-0472">Membrane</keyword>
<dbReference type="EMBL" id="JH971389">
    <property type="protein sequence ID" value="EKM80301.1"/>
    <property type="molecule type" value="Genomic_DNA"/>
</dbReference>
<evidence type="ECO:0000256" key="3">
    <source>
        <dbReference type="ARBA" id="ARBA00022692"/>
    </source>
</evidence>
<dbReference type="InParanoid" id="K5WXR9"/>
<feature type="transmembrane region" description="Helical" evidence="6">
    <location>
        <begin position="166"/>
        <end position="189"/>
    </location>
</feature>
<dbReference type="FunFam" id="1.20.1250.20:FF:000057">
    <property type="entry name" value="MFS general substrate transporter"/>
    <property type="match status" value="1"/>
</dbReference>
<reference evidence="9" key="1">
    <citation type="journal article" date="2012" name="Proc. Natl. Acad. Sci. U.S.A.">
        <title>Genome sequence of the button mushroom Agaricus bisporus reveals mechanisms governing adaptation to a humic-rich ecological niche.</title>
        <authorList>
            <person name="Morin E."/>
            <person name="Kohler A."/>
            <person name="Baker A.R."/>
            <person name="Foulongne-Oriol M."/>
            <person name="Lombard V."/>
            <person name="Nagy L.G."/>
            <person name="Ohm R.A."/>
            <person name="Patyshakuliyeva A."/>
            <person name="Brun A."/>
            <person name="Aerts A.L."/>
            <person name="Bailey A.M."/>
            <person name="Billette C."/>
            <person name="Coutinho P.M."/>
            <person name="Deakin G."/>
            <person name="Doddapaneni H."/>
            <person name="Floudas D."/>
            <person name="Grimwood J."/>
            <person name="Hilden K."/>
            <person name="Kuees U."/>
            <person name="LaButti K.M."/>
            <person name="Lapidus A."/>
            <person name="Lindquist E.A."/>
            <person name="Lucas S.M."/>
            <person name="Murat C."/>
            <person name="Riley R.W."/>
            <person name="Salamov A.A."/>
            <person name="Schmutz J."/>
            <person name="Subramanian V."/>
            <person name="Woesten H.A.B."/>
            <person name="Xu J."/>
            <person name="Eastwood D.C."/>
            <person name="Foster G.D."/>
            <person name="Sonnenberg A.S."/>
            <person name="Cullen D."/>
            <person name="de Vries R.P."/>
            <person name="Lundell T."/>
            <person name="Hibbett D.S."/>
            <person name="Henrissat B."/>
            <person name="Burton K.S."/>
            <person name="Kerrigan R.W."/>
            <person name="Challen M.P."/>
            <person name="Grigoriev I.V."/>
            <person name="Martin F."/>
        </authorList>
    </citation>
    <scope>NUCLEOTIDE SEQUENCE [LARGE SCALE GENOMIC DNA]</scope>
    <source>
        <strain evidence="9">JB137-S8 / ATCC MYA-4627 / FGSC 10392</strain>
    </source>
</reference>
<dbReference type="OMA" id="AKLHMNA"/>
<dbReference type="FunFam" id="1.20.1250.20:FF:000068">
    <property type="entry name" value="MFS general substrate transporter"/>
    <property type="match status" value="1"/>
</dbReference>
<feature type="transmembrane region" description="Helical" evidence="6">
    <location>
        <begin position="467"/>
        <end position="489"/>
    </location>
</feature>
<name>K5WXR9_AGABU</name>
<dbReference type="KEGG" id="abp:AGABI1DRAFT127977"/>
<dbReference type="InterPro" id="IPR011701">
    <property type="entry name" value="MFS"/>
</dbReference>
<dbReference type="PANTHER" id="PTHR43791:SF67">
    <property type="entry name" value="TRANSPORTER, PUTATIVE (AFU_ORTHOLOGUE AFUA_3G04010)-RELATED"/>
    <property type="match status" value="1"/>
</dbReference>
<comment type="subcellular location">
    <subcellularLocation>
        <location evidence="1">Membrane</location>
        <topology evidence="1">Multi-pass membrane protein</topology>
    </subcellularLocation>
</comment>
<accession>K5WXR9</accession>
<dbReference type="AlphaFoldDB" id="K5WXR9"/>
<evidence type="ECO:0000256" key="6">
    <source>
        <dbReference type="SAM" id="Phobius"/>
    </source>
</evidence>
<dbReference type="Pfam" id="PF07690">
    <property type="entry name" value="MFS_1"/>
    <property type="match status" value="1"/>
</dbReference>
<dbReference type="PANTHER" id="PTHR43791">
    <property type="entry name" value="PERMEASE-RELATED"/>
    <property type="match status" value="1"/>
</dbReference>
<feature type="domain" description="Major facilitator superfamily (MFS) profile" evidence="7">
    <location>
        <begin position="22"/>
        <end position="494"/>
    </location>
</feature>
<keyword evidence="4 6" id="KW-1133">Transmembrane helix</keyword>
<dbReference type="FunCoup" id="K5WXR9">
    <property type="interactions" value="69"/>
</dbReference>
<evidence type="ECO:0000259" key="7">
    <source>
        <dbReference type="PROSITE" id="PS50850"/>
    </source>
</evidence>
<evidence type="ECO:0000256" key="1">
    <source>
        <dbReference type="ARBA" id="ARBA00004141"/>
    </source>
</evidence>
<dbReference type="Proteomes" id="UP000008493">
    <property type="component" value="Unassembled WGS sequence"/>
</dbReference>
<dbReference type="eggNOG" id="KOG2533">
    <property type="taxonomic scope" value="Eukaryota"/>
</dbReference>
<protein>
    <recommendedName>
        <fullName evidence="7">Major facilitator superfamily (MFS) profile domain-containing protein</fullName>
    </recommendedName>
</protein>
<feature type="transmembrane region" description="Helical" evidence="6">
    <location>
        <begin position="304"/>
        <end position="326"/>
    </location>
</feature>
<feature type="transmembrane region" description="Helical" evidence="6">
    <location>
        <begin position="376"/>
        <end position="395"/>
    </location>
</feature>
<feature type="transmembrane region" description="Helical" evidence="6">
    <location>
        <begin position="346"/>
        <end position="364"/>
    </location>
</feature>
<feature type="transmembrane region" description="Helical" evidence="6">
    <location>
        <begin position="401"/>
        <end position="422"/>
    </location>
</feature>
<keyword evidence="3 6" id="KW-0812">Transmembrane</keyword>
<evidence type="ECO:0000256" key="5">
    <source>
        <dbReference type="ARBA" id="ARBA00023136"/>
    </source>
</evidence>
<dbReference type="SUPFAM" id="SSF103473">
    <property type="entry name" value="MFS general substrate transporter"/>
    <property type="match status" value="1"/>
</dbReference>
<dbReference type="GO" id="GO:0016020">
    <property type="term" value="C:membrane"/>
    <property type="evidence" value="ECO:0007669"/>
    <property type="project" value="UniProtKB-SubCell"/>
</dbReference>
<proteinExistence type="predicted"/>